<dbReference type="PANTHER" id="PTHR45947:SF3">
    <property type="entry name" value="SULFOQUINOVOSYL TRANSFERASE SQD2"/>
    <property type="match status" value="1"/>
</dbReference>
<dbReference type="AlphaFoldDB" id="A0A6J4Q3W1"/>
<organism evidence="5">
    <name type="scientific">uncultured Pseudonocardia sp</name>
    <dbReference type="NCBI Taxonomy" id="211455"/>
    <lineage>
        <taxon>Bacteria</taxon>
        <taxon>Bacillati</taxon>
        <taxon>Actinomycetota</taxon>
        <taxon>Actinomycetes</taxon>
        <taxon>Pseudonocardiales</taxon>
        <taxon>Pseudonocardiaceae</taxon>
        <taxon>Pseudonocardia</taxon>
        <taxon>environmental samples</taxon>
    </lineage>
</organism>
<keyword evidence="2 5" id="KW-0808">Transferase</keyword>
<dbReference type="GO" id="GO:1901137">
    <property type="term" value="P:carbohydrate derivative biosynthetic process"/>
    <property type="evidence" value="ECO:0007669"/>
    <property type="project" value="UniProtKB-ARBA"/>
</dbReference>
<keyword evidence="1" id="KW-0328">Glycosyltransferase</keyword>
<dbReference type="InterPro" id="IPR001296">
    <property type="entry name" value="Glyco_trans_1"/>
</dbReference>
<dbReference type="PANTHER" id="PTHR45947">
    <property type="entry name" value="SULFOQUINOVOSYL TRANSFERASE SQD2"/>
    <property type="match status" value="1"/>
</dbReference>
<dbReference type="GO" id="GO:0016757">
    <property type="term" value="F:glycosyltransferase activity"/>
    <property type="evidence" value="ECO:0007669"/>
    <property type="project" value="UniProtKB-KW"/>
</dbReference>
<dbReference type="CDD" id="cd03801">
    <property type="entry name" value="GT4_PimA-like"/>
    <property type="match status" value="1"/>
</dbReference>
<evidence type="ECO:0000259" key="4">
    <source>
        <dbReference type="Pfam" id="PF13579"/>
    </source>
</evidence>
<dbReference type="Pfam" id="PF13579">
    <property type="entry name" value="Glyco_trans_4_4"/>
    <property type="match status" value="1"/>
</dbReference>
<evidence type="ECO:0000256" key="1">
    <source>
        <dbReference type="ARBA" id="ARBA00022676"/>
    </source>
</evidence>
<dbReference type="InterPro" id="IPR050194">
    <property type="entry name" value="Glycosyltransferase_grp1"/>
</dbReference>
<sequence>MRICFVSRRYWPAVSGMSAYAENLLRHLVRSGHDVTLVSQYRGDPAGRAVYGGGPPPPELVPAGVRAVPLESLGEQAVAEGAPARFEDDVDTMTRTVLELHGQQPFDVLHAQYAYPNGLAVLRAARAAGLPAVVSVQGGDGHWVGTCCTTHRELVRAVFTHAPALLIGSPSFAAEVAQRHGIDPARFTLVPGATDAERFAPVDRESIARLSDPAVLLYHGRVDARKGVLDLLDAVRLLLDGVSDLRGRRVRLLVSGIGPDVALVGRRVAELGLGEHVDVLGAVPYERAHEVYRRGDVFVSPTYAEGFSNTILEAMASGLPVVSTDVVGVRDCVRPDDNGVLVPPRDPAALAAGIRRVLDDGVLRRRMAERAHSDVHLRWSWPVVAGQITEVYDTVDGAGIPEIPDPPLDPACRFRAAPHLL</sequence>
<evidence type="ECO:0000259" key="3">
    <source>
        <dbReference type="Pfam" id="PF00534"/>
    </source>
</evidence>
<dbReference type="SUPFAM" id="SSF53756">
    <property type="entry name" value="UDP-Glycosyltransferase/glycogen phosphorylase"/>
    <property type="match status" value="1"/>
</dbReference>
<evidence type="ECO:0000313" key="5">
    <source>
        <dbReference type="EMBL" id="CAA9427292.1"/>
    </source>
</evidence>
<dbReference type="EMBL" id="CADCUS010000443">
    <property type="protein sequence ID" value="CAA9427292.1"/>
    <property type="molecule type" value="Genomic_DNA"/>
</dbReference>
<dbReference type="Pfam" id="PF00534">
    <property type="entry name" value="Glycos_transf_1"/>
    <property type="match status" value="1"/>
</dbReference>
<accession>A0A6J4Q3W1</accession>
<protein>
    <submittedName>
        <fullName evidence="5">Glycosyltransferase</fullName>
    </submittedName>
</protein>
<gene>
    <name evidence="5" type="ORF">AVDCRST_MAG66-3051</name>
</gene>
<dbReference type="InterPro" id="IPR028098">
    <property type="entry name" value="Glyco_trans_4-like_N"/>
</dbReference>
<proteinExistence type="predicted"/>
<evidence type="ECO:0000256" key="2">
    <source>
        <dbReference type="ARBA" id="ARBA00022679"/>
    </source>
</evidence>
<reference evidence="5" key="1">
    <citation type="submission" date="2020-02" db="EMBL/GenBank/DDBJ databases">
        <authorList>
            <person name="Meier V. D."/>
        </authorList>
    </citation>
    <scope>NUCLEOTIDE SEQUENCE</scope>
    <source>
        <strain evidence="5">AVDCRST_MAG66</strain>
    </source>
</reference>
<feature type="domain" description="Glycosyl transferase family 1" evidence="3">
    <location>
        <begin position="203"/>
        <end position="372"/>
    </location>
</feature>
<feature type="domain" description="Glycosyltransferase subfamily 4-like N-terminal" evidence="4">
    <location>
        <begin position="15"/>
        <end position="191"/>
    </location>
</feature>
<dbReference type="Gene3D" id="3.40.50.2000">
    <property type="entry name" value="Glycogen Phosphorylase B"/>
    <property type="match status" value="2"/>
</dbReference>
<name>A0A6J4Q3W1_9PSEU</name>